<proteinExistence type="predicted"/>
<dbReference type="OrthoDB" id="10043580at2759"/>
<feature type="compositionally biased region" description="Basic and acidic residues" evidence="1">
    <location>
        <begin position="34"/>
        <end position="43"/>
    </location>
</feature>
<dbReference type="KEGG" id="soy:115882948"/>
<dbReference type="InterPro" id="IPR040219">
    <property type="entry name" value="KIAA1143-like"/>
</dbReference>
<evidence type="ECO:0000313" key="3">
    <source>
        <dbReference type="Proteomes" id="UP000504635"/>
    </source>
</evidence>
<dbReference type="PANTHER" id="PTHR31195">
    <property type="entry name" value="GEO02494P1"/>
    <property type="match status" value="1"/>
</dbReference>
<organism evidence="3 4">
    <name type="scientific">Sitophilus oryzae</name>
    <name type="common">Rice weevil</name>
    <name type="synonym">Curculio oryzae</name>
    <dbReference type="NCBI Taxonomy" id="7048"/>
    <lineage>
        <taxon>Eukaryota</taxon>
        <taxon>Metazoa</taxon>
        <taxon>Ecdysozoa</taxon>
        <taxon>Arthropoda</taxon>
        <taxon>Hexapoda</taxon>
        <taxon>Insecta</taxon>
        <taxon>Pterygota</taxon>
        <taxon>Neoptera</taxon>
        <taxon>Endopterygota</taxon>
        <taxon>Coleoptera</taxon>
        <taxon>Polyphaga</taxon>
        <taxon>Cucujiformia</taxon>
        <taxon>Curculionidae</taxon>
        <taxon>Dryophthorinae</taxon>
        <taxon>Sitophilus</taxon>
    </lineage>
</organism>
<keyword evidence="3" id="KW-1185">Reference proteome</keyword>
<evidence type="ECO:0000313" key="4">
    <source>
        <dbReference type="RefSeq" id="XP_030757075.1"/>
    </source>
</evidence>
<feature type="compositionally biased region" description="Basic and acidic residues" evidence="1">
    <location>
        <begin position="112"/>
        <end position="128"/>
    </location>
</feature>
<dbReference type="PANTHER" id="PTHR31195:SF2">
    <property type="entry name" value="GEO02494P1"/>
    <property type="match status" value="1"/>
</dbReference>
<feature type="region of interest" description="Disordered" evidence="1">
    <location>
        <begin position="31"/>
        <end position="55"/>
    </location>
</feature>
<dbReference type="Proteomes" id="UP000504635">
    <property type="component" value="Unplaced"/>
</dbReference>
<sequence length="147" mass="16867">MSKRHNIAYVKPTEPTFIRQLKEQIGYKEGLTVDTKREDIGHVDEDDLQDTEEEQPQVVVLNSGDLNAEEVAQEKLRLEREEQTTPADLNVPIVFKKPTKKTSTASEGTSDSSRDRKCTKRKDESTEKKNKKHRNYSLLSFDDEEGT</sequence>
<evidence type="ECO:0000256" key="1">
    <source>
        <dbReference type="SAM" id="MobiDB-lite"/>
    </source>
</evidence>
<feature type="compositionally biased region" description="Polar residues" evidence="1">
    <location>
        <begin position="101"/>
        <end position="111"/>
    </location>
</feature>
<protein>
    <submittedName>
        <fullName evidence="4">Uncharacterized protein KIAA1143 homolog</fullName>
    </submittedName>
</protein>
<dbReference type="RefSeq" id="XP_030757075.1">
    <property type="nucleotide sequence ID" value="XM_030901215.1"/>
</dbReference>
<feature type="compositionally biased region" description="Acidic residues" evidence="1">
    <location>
        <begin position="44"/>
        <end position="55"/>
    </location>
</feature>
<dbReference type="FunCoup" id="A0A6J2Y239">
    <property type="interactions" value="1612"/>
</dbReference>
<feature type="domain" description="DUF4604" evidence="2">
    <location>
        <begin position="6"/>
        <end position="145"/>
    </location>
</feature>
<gene>
    <name evidence="4" type="primary">LOC115882948</name>
</gene>
<dbReference type="AlphaFoldDB" id="A0A6J2Y239"/>
<evidence type="ECO:0000259" key="2">
    <source>
        <dbReference type="Pfam" id="PF15377"/>
    </source>
</evidence>
<dbReference type="InterPro" id="IPR027911">
    <property type="entry name" value="DUF4604"/>
</dbReference>
<feature type="region of interest" description="Disordered" evidence="1">
    <location>
        <begin position="78"/>
        <end position="147"/>
    </location>
</feature>
<name>A0A6J2Y239_SITOR</name>
<accession>A0A6J2Y239</accession>
<dbReference type="Pfam" id="PF15377">
    <property type="entry name" value="DUF4604"/>
    <property type="match status" value="1"/>
</dbReference>
<reference evidence="4" key="1">
    <citation type="submission" date="2025-08" db="UniProtKB">
        <authorList>
            <consortium name="RefSeq"/>
        </authorList>
    </citation>
    <scope>IDENTIFICATION</scope>
    <source>
        <tissue evidence="4">Gonads</tissue>
    </source>
</reference>
<dbReference type="GeneID" id="115882948"/>
<dbReference type="InParanoid" id="A0A6J2Y239"/>